<keyword evidence="6" id="KW-1133">Transmembrane helix</keyword>
<evidence type="ECO:0000256" key="2">
    <source>
        <dbReference type="ARBA" id="ARBA00012438"/>
    </source>
</evidence>
<dbReference type="SMART" id="SM00086">
    <property type="entry name" value="PAC"/>
    <property type="match status" value="1"/>
</dbReference>
<gene>
    <name evidence="9" type="ORF">CLV60_12019</name>
</gene>
<dbReference type="RefSeq" id="WP_106599137.1">
    <property type="nucleotide sequence ID" value="NZ_PYAS01000020.1"/>
</dbReference>
<evidence type="ECO:0000256" key="6">
    <source>
        <dbReference type="SAM" id="Phobius"/>
    </source>
</evidence>
<keyword evidence="5 9" id="KW-0418">Kinase</keyword>
<dbReference type="InterPro" id="IPR005467">
    <property type="entry name" value="His_kinase_dom"/>
</dbReference>
<dbReference type="PROSITE" id="PS50109">
    <property type="entry name" value="HIS_KIN"/>
    <property type="match status" value="1"/>
</dbReference>
<dbReference type="CDD" id="cd00130">
    <property type="entry name" value="PAS"/>
    <property type="match status" value="1"/>
</dbReference>
<keyword evidence="6" id="KW-0812">Transmembrane</keyword>
<dbReference type="InterPro" id="IPR000700">
    <property type="entry name" value="PAS-assoc_C"/>
</dbReference>
<evidence type="ECO:0000256" key="5">
    <source>
        <dbReference type="ARBA" id="ARBA00022777"/>
    </source>
</evidence>
<feature type="domain" description="PAC" evidence="8">
    <location>
        <begin position="255"/>
        <end position="307"/>
    </location>
</feature>
<evidence type="ECO:0000259" key="8">
    <source>
        <dbReference type="PROSITE" id="PS50113"/>
    </source>
</evidence>
<dbReference type="Gene3D" id="3.30.565.10">
    <property type="entry name" value="Histidine kinase-like ATPase, C-terminal domain"/>
    <property type="match status" value="1"/>
</dbReference>
<feature type="transmembrane region" description="Helical" evidence="6">
    <location>
        <begin position="64"/>
        <end position="89"/>
    </location>
</feature>
<dbReference type="Pfam" id="PF25487">
    <property type="entry name" value="ETR1_N"/>
    <property type="match status" value="1"/>
</dbReference>
<dbReference type="SUPFAM" id="SSF47384">
    <property type="entry name" value="Homodimeric domain of signal transducing histidine kinase"/>
    <property type="match status" value="1"/>
</dbReference>
<dbReference type="InterPro" id="IPR003594">
    <property type="entry name" value="HATPase_dom"/>
</dbReference>
<dbReference type="Proteomes" id="UP000241964">
    <property type="component" value="Unassembled WGS sequence"/>
</dbReference>
<dbReference type="PANTHER" id="PTHR43304">
    <property type="entry name" value="PHYTOCHROME-LIKE PROTEIN CPH1"/>
    <property type="match status" value="1"/>
</dbReference>
<dbReference type="SUPFAM" id="SSF55874">
    <property type="entry name" value="ATPase domain of HSP90 chaperone/DNA topoisomerase II/histidine kinase"/>
    <property type="match status" value="1"/>
</dbReference>
<dbReference type="OrthoDB" id="890870at2"/>
<keyword evidence="3" id="KW-0597">Phosphoprotein</keyword>
<accession>A0A2P8FLE6</accession>
<dbReference type="SUPFAM" id="SSF55785">
    <property type="entry name" value="PYP-like sensor domain (PAS domain)"/>
    <property type="match status" value="1"/>
</dbReference>
<evidence type="ECO:0000256" key="4">
    <source>
        <dbReference type="ARBA" id="ARBA00022679"/>
    </source>
</evidence>
<name>A0A2P8FLE6_9BACT</name>
<feature type="transmembrane region" description="Helical" evidence="6">
    <location>
        <begin position="101"/>
        <end position="125"/>
    </location>
</feature>
<feature type="domain" description="Histidine kinase" evidence="7">
    <location>
        <begin position="325"/>
        <end position="537"/>
    </location>
</feature>
<dbReference type="InterPro" id="IPR035965">
    <property type="entry name" value="PAS-like_dom_sf"/>
</dbReference>
<dbReference type="Gene3D" id="1.10.287.130">
    <property type="match status" value="1"/>
</dbReference>
<evidence type="ECO:0000259" key="7">
    <source>
        <dbReference type="PROSITE" id="PS50109"/>
    </source>
</evidence>
<comment type="catalytic activity">
    <reaction evidence="1">
        <text>ATP + protein L-histidine = ADP + protein N-phospho-L-histidine.</text>
        <dbReference type="EC" id="2.7.13.3"/>
    </reaction>
</comment>
<dbReference type="InterPro" id="IPR052162">
    <property type="entry name" value="Sensor_kinase/Photoreceptor"/>
</dbReference>
<dbReference type="PROSITE" id="PS50113">
    <property type="entry name" value="PAC"/>
    <property type="match status" value="1"/>
</dbReference>
<dbReference type="EMBL" id="PYAS01000020">
    <property type="protein sequence ID" value="PSL22475.1"/>
    <property type="molecule type" value="Genomic_DNA"/>
</dbReference>
<dbReference type="GO" id="GO:0000155">
    <property type="term" value="F:phosphorelay sensor kinase activity"/>
    <property type="evidence" value="ECO:0007669"/>
    <property type="project" value="InterPro"/>
</dbReference>
<reference evidence="9 10" key="1">
    <citation type="submission" date="2018-03" db="EMBL/GenBank/DDBJ databases">
        <title>Genomic Encyclopedia of Archaeal and Bacterial Type Strains, Phase II (KMG-II): from individual species to whole genera.</title>
        <authorList>
            <person name="Goeker M."/>
        </authorList>
    </citation>
    <scope>NUCLEOTIDE SEQUENCE [LARGE SCALE GENOMIC DNA]</scope>
    <source>
        <strain evidence="9 10">DSM 29057</strain>
    </source>
</reference>
<dbReference type="Pfam" id="PF02518">
    <property type="entry name" value="HATPase_c"/>
    <property type="match status" value="1"/>
</dbReference>
<protein>
    <recommendedName>
        <fullName evidence="2">histidine kinase</fullName>
        <ecNumber evidence="2">2.7.13.3</ecNumber>
    </recommendedName>
</protein>
<keyword evidence="10" id="KW-1185">Reference proteome</keyword>
<dbReference type="SMART" id="SM00387">
    <property type="entry name" value="HATPase_c"/>
    <property type="match status" value="1"/>
</dbReference>
<dbReference type="InterPro" id="IPR058544">
    <property type="entry name" value="ETR1_N"/>
</dbReference>
<comment type="caution">
    <text evidence="9">The sequence shown here is derived from an EMBL/GenBank/DDBJ whole genome shotgun (WGS) entry which is preliminary data.</text>
</comment>
<dbReference type="EC" id="2.7.13.3" evidence="2"/>
<keyword evidence="6" id="KW-0472">Membrane</keyword>
<proteinExistence type="predicted"/>
<evidence type="ECO:0000256" key="3">
    <source>
        <dbReference type="ARBA" id="ARBA00022553"/>
    </source>
</evidence>
<evidence type="ECO:0000313" key="9">
    <source>
        <dbReference type="EMBL" id="PSL22475.1"/>
    </source>
</evidence>
<keyword evidence="4" id="KW-0808">Transferase</keyword>
<feature type="transmembrane region" description="Helical" evidence="6">
    <location>
        <begin position="131"/>
        <end position="149"/>
    </location>
</feature>
<evidence type="ECO:0000256" key="1">
    <source>
        <dbReference type="ARBA" id="ARBA00000085"/>
    </source>
</evidence>
<evidence type="ECO:0000313" key="10">
    <source>
        <dbReference type="Proteomes" id="UP000241964"/>
    </source>
</evidence>
<dbReference type="InterPro" id="IPR000014">
    <property type="entry name" value="PAS"/>
</dbReference>
<sequence>MTPQAAQHHAISDDRITLCHTGSAPLKTGEQGLPEQVAEFFRGIFSQSEWPARWYCGSWSDFHGWMYIISDILIWAAYFLIPIFLIRFIRSRKDFPFPKTIWLFVAFIAFCGATHLIDALIFWIPVYRFSALVRFATAIISMTTVYYLFKIFPNVLLLRSVSDLQREIDERTAVEEKLAESEFLLSAASNVGKLGGWEYDPATGQFRWTATCGNILETNEEHIHSETDLLRFFPEPYQLIVRAALRESIETGSSWDHELQLTTATGVRKWVRFSATPSLNASGQVTQIRGIIMDIDRYKTLELKLVKSIDQMAQKNSQLQSFTHILSHNLRNHSSNIALLADFVDESTLTKDNEELFQKIKTVSRHLNGTLDDLSQVIKIRDNHLEGEKLNIREVTEQVLSVLDESLHTSQAEIGMDFMEEEITFPRIYLESILMNLISNGIKYKKDSQHPVIQLRFYRNEKGLKVLEYSDQGKGIDLSLHADKIFGLYKTFHKHEDAHGVGLFLIKNQIEAQGGNIQVFSKVDAGITFKITFNENA</sequence>
<dbReference type="InterPro" id="IPR036890">
    <property type="entry name" value="HATPase_C_sf"/>
</dbReference>
<dbReference type="InterPro" id="IPR036097">
    <property type="entry name" value="HisK_dim/P_sf"/>
</dbReference>
<dbReference type="PANTHER" id="PTHR43304:SF1">
    <property type="entry name" value="PAC DOMAIN-CONTAINING PROTEIN"/>
    <property type="match status" value="1"/>
</dbReference>
<dbReference type="InterPro" id="IPR001610">
    <property type="entry name" value="PAC"/>
</dbReference>
<organism evidence="9 10">
    <name type="scientific">Dyadobacter jiangsuensis</name>
    <dbReference type="NCBI Taxonomy" id="1591085"/>
    <lineage>
        <taxon>Bacteria</taxon>
        <taxon>Pseudomonadati</taxon>
        <taxon>Bacteroidota</taxon>
        <taxon>Cytophagia</taxon>
        <taxon>Cytophagales</taxon>
        <taxon>Spirosomataceae</taxon>
        <taxon>Dyadobacter</taxon>
    </lineage>
</organism>
<dbReference type="Gene3D" id="3.30.450.20">
    <property type="entry name" value="PAS domain"/>
    <property type="match status" value="1"/>
</dbReference>
<dbReference type="AlphaFoldDB" id="A0A2P8FLE6"/>